<organism evidence="2 3">
    <name type="scientific">Umbra pygmaea</name>
    <name type="common">Eastern mudminnow</name>
    <dbReference type="NCBI Taxonomy" id="75934"/>
    <lineage>
        <taxon>Eukaryota</taxon>
        <taxon>Metazoa</taxon>
        <taxon>Chordata</taxon>
        <taxon>Craniata</taxon>
        <taxon>Vertebrata</taxon>
        <taxon>Euteleostomi</taxon>
        <taxon>Actinopterygii</taxon>
        <taxon>Neopterygii</taxon>
        <taxon>Teleostei</taxon>
        <taxon>Protacanthopterygii</taxon>
        <taxon>Esociformes</taxon>
        <taxon>Umbridae</taxon>
        <taxon>Umbra</taxon>
    </lineage>
</organism>
<feature type="region of interest" description="Disordered" evidence="1">
    <location>
        <begin position="139"/>
        <end position="168"/>
    </location>
</feature>
<name>A0ABD0W090_UMBPY</name>
<sequence length="187" mass="20668">MVSSGGQGEHSTDWEQLSRKLDLPLYGAWSWVVSGDMLRQIGGYVWRSVGLEYTGIHSTFAGLLGVQKSRGVSCAAQLSVQRSRDASGVVSTESDTALMTWQTCNIGPECLKQAGQADGKTGKAKDRDSSLSCDWRVQKKPKPKEVKHGTATRNRDGTFKSCKREESQRSRINVVRPHETRNLTRIV</sequence>
<evidence type="ECO:0000313" key="3">
    <source>
        <dbReference type="Proteomes" id="UP001557470"/>
    </source>
</evidence>
<reference evidence="2 3" key="1">
    <citation type="submission" date="2024-06" db="EMBL/GenBank/DDBJ databases">
        <authorList>
            <person name="Pan Q."/>
            <person name="Wen M."/>
            <person name="Jouanno E."/>
            <person name="Zahm M."/>
            <person name="Klopp C."/>
            <person name="Cabau C."/>
            <person name="Louis A."/>
            <person name="Berthelot C."/>
            <person name="Parey E."/>
            <person name="Roest Crollius H."/>
            <person name="Montfort J."/>
            <person name="Robinson-Rechavi M."/>
            <person name="Bouchez O."/>
            <person name="Lampietro C."/>
            <person name="Lopez Roques C."/>
            <person name="Donnadieu C."/>
            <person name="Postlethwait J."/>
            <person name="Bobe J."/>
            <person name="Verreycken H."/>
            <person name="Guiguen Y."/>
        </authorList>
    </citation>
    <scope>NUCLEOTIDE SEQUENCE [LARGE SCALE GENOMIC DNA]</scope>
    <source>
        <strain evidence="2">Up_M1</strain>
        <tissue evidence="2">Testis</tissue>
    </source>
</reference>
<dbReference type="EMBL" id="JAGEUA010000010">
    <property type="protein sequence ID" value="KAL0964149.1"/>
    <property type="molecule type" value="Genomic_DNA"/>
</dbReference>
<proteinExistence type="predicted"/>
<protein>
    <submittedName>
        <fullName evidence="2">Uncharacterized protein</fullName>
    </submittedName>
</protein>
<gene>
    <name evidence="2" type="ORF">UPYG_G00319800</name>
</gene>
<dbReference type="AlphaFoldDB" id="A0ABD0W090"/>
<feature type="compositionally biased region" description="Basic and acidic residues" evidence="1">
    <location>
        <begin position="143"/>
        <end position="168"/>
    </location>
</feature>
<accession>A0ABD0W090</accession>
<dbReference type="Proteomes" id="UP001557470">
    <property type="component" value="Unassembled WGS sequence"/>
</dbReference>
<evidence type="ECO:0000313" key="2">
    <source>
        <dbReference type="EMBL" id="KAL0964149.1"/>
    </source>
</evidence>
<evidence type="ECO:0000256" key="1">
    <source>
        <dbReference type="SAM" id="MobiDB-lite"/>
    </source>
</evidence>
<keyword evidence="3" id="KW-1185">Reference proteome</keyword>
<comment type="caution">
    <text evidence="2">The sequence shown here is derived from an EMBL/GenBank/DDBJ whole genome shotgun (WGS) entry which is preliminary data.</text>
</comment>